<organism evidence="1 2">
    <name type="scientific">Steinernema carpocapsae</name>
    <name type="common">Entomopathogenic nematode</name>
    <dbReference type="NCBI Taxonomy" id="34508"/>
    <lineage>
        <taxon>Eukaryota</taxon>
        <taxon>Metazoa</taxon>
        <taxon>Ecdysozoa</taxon>
        <taxon>Nematoda</taxon>
        <taxon>Chromadorea</taxon>
        <taxon>Rhabditida</taxon>
        <taxon>Tylenchina</taxon>
        <taxon>Panagrolaimomorpha</taxon>
        <taxon>Strongyloidoidea</taxon>
        <taxon>Steinernematidae</taxon>
        <taxon>Steinernema</taxon>
    </lineage>
</organism>
<dbReference type="OrthoDB" id="5853807at2759"/>
<gene>
    <name evidence="1" type="ORF">L596_003045</name>
</gene>
<accession>A0A4U8UQX7</accession>
<evidence type="ECO:0000313" key="2">
    <source>
        <dbReference type="Proteomes" id="UP000298663"/>
    </source>
</evidence>
<sequence>MSNLRSLFLIVGMSTSTPFKHNQSSTLGVRGAVASASFWSTNSMCYRTLLLLFAVAFALCSAKRYKCVDGVNNVIEVTDNTNGKGAVLFHNVKILTYDAKKRPFCHEGGPSIRFPGNLKISSGEIEISEPLRNSKSPLKMEMSVEKNSFIVGKVCEKGVSRNQFVPSEVCNFEICALLGEQNCAIFEKKAVLEIKDLPSSVSDFIDIGALPLPQLEGQWKVTIDLKQKGKTKASISFGSGDGWVNIEAGAVEEDDDKFEENTHEEL</sequence>
<keyword evidence="2" id="KW-1185">Reference proteome</keyword>
<evidence type="ECO:0000313" key="1">
    <source>
        <dbReference type="EMBL" id="TMS35700.1"/>
    </source>
</evidence>
<dbReference type="Proteomes" id="UP000298663">
    <property type="component" value="Unassembled WGS sequence"/>
</dbReference>
<proteinExistence type="predicted"/>
<protein>
    <submittedName>
        <fullName evidence="1">Uncharacterized protein</fullName>
    </submittedName>
</protein>
<name>A0A4U8UQX7_STECR</name>
<reference evidence="1 2" key="1">
    <citation type="journal article" date="2015" name="Genome Biol.">
        <title>Comparative genomics of Steinernema reveals deeply conserved gene regulatory networks.</title>
        <authorList>
            <person name="Dillman A.R."/>
            <person name="Macchietto M."/>
            <person name="Porter C.F."/>
            <person name="Rogers A."/>
            <person name="Williams B."/>
            <person name="Antoshechkin I."/>
            <person name="Lee M.M."/>
            <person name="Goodwin Z."/>
            <person name="Lu X."/>
            <person name="Lewis E.E."/>
            <person name="Goodrich-Blair H."/>
            <person name="Stock S.P."/>
            <person name="Adams B.J."/>
            <person name="Sternberg P.W."/>
            <person name="Mortazavi A."/>
        </authorList>
    </citation>
    <scope>NUCLEOTIDE SEQUENCE [LARGE SCALE GENOMIC DNA]</scope>
    <source>
        <strain evidence="1 2">ALL</strain>
    </source>
</reference>
<dbReference type="EMBL" id="AZBU02000001">
    <property type="protein sequence ID" value="TMS35700.1"/>
    <property type="molecule type" value="Genomic_DNA"/>
</dbReference>
<reference evidence="1 2" key="2">
    <citation type="journal article" date="2019" name="G3 (Bethesda)">
        <title>Hybrid Assembly of the Genome of the Entomopathogenic Nematode Steinernema carpocapsae Identifies the X-Chromosome.</title>
        <authorList>
            <person name="Serra L."/>
            <person name="Macchietto M."/>
            <person name="Macias-Munoz A."/>
            <person name="McGill C.J."/>
            <person name="Rodriguez I.M."/>
            <person name="Rodriguez B."/>
            <person name="Murad R."/>
            <person name="Mortazavi A."/>
        </authorList>
    </citation>
    <scope>NUCLEOTIDE SEQUENCE [LARGE SCALE GENOMIC DNA]</scope>
    <source>
        <strain evidence="1 2">ALL</strain>
    </source>
</reference>
<dbReference type="AlphaFoldDB" id="A0A4U8UQX7"/>
<comment type="caution">
    <text evidence="1">The sequence shown here is derived from an EMBL/GenBank/DDBJ whole genome shotgun (WGS) entry which is preliminary data.</text>
</comment>